<evidence type="ECO:0000256" key="2">
    <source>
        <dbReference type="ARBA" id="ARBA00004613"/>
    </source>
</evidence>
<evidence type="ECO:0000256" key="3">
    <source>
        <dbReference type="ARBA" id="ARBA00005988"/>
    </source>
</evidence>
<protein>
    <recommendedName>
        <fullName evidence="16">Peptidase M14 domain-containing protein</fullName>
    </recommendedName>
</protein>
<evidence type="ECO:0000256" key="13">
    <source>
        <dbReference type="ARBA" id="ARBA00057299"/>
    </source>
</evidence>
<dbReference type="GO" id="GO:0005615">
    <property type="term" value="C:extracellular space"/>
    <property type="evidence" value="ECO:0007669"/>
    <property type="project" value="TreeGrafter"/>
</dbReference>
<keyword evidence="5" id="KW-0121">Carboxypeptidase</keyword>
<dbReference type="Pfam" id="PF00246">
    <property type="entry name" value="Peptidase_M14"/>
    <property type="match status" value="1"/>
</dbReference>
<keyword evidence="12" id="KW-1015">Disulfide bond</keyword>
<comment type="subcellular location">
    <subcellularLocation>
        <location evidence="2">Secreted</location>
    </subcellularLocation>
</comment>
<keyword evidence="9" id="KW-0378">Hydrolase</keyword>
<dbReference type="CDD" id="cd03860">
    <property type="entry name" value="M14_CP_A-B_like"/>
    <property type="match status" value="1"/>
</dbReference>
<dbReference type="Gene3D" id="3.30.70.340">
    <property type="entry name" value="Metallocarboxypeptidase-like"/>
    <property type="match status" value="1"/>
</dbReference>
<evidence type="ECO:0000256" key="4">
    <source>
        <dbReference type="ARBA" id="ARBA00022525"/>
    </source>
</evidence>
<keyword evidence="7" id="KW-0479">Metal-binding</keyword>
<dbReference type="PANTHER" id="PTHR11705">
    <property type="entry name" value="PROTEASE FAMILY M14 CARBOXYPEPTIDASE A,B"/>
    <property type="match status" value="1"/>
</dbReference>
<comment type="function">
    <text evidence="13">Involved in the digestion of the blood meal.</text>
</comment>
<dbReference type="PANTHER" id="PTHR11705:SF91">
    <property type="entry name" value="FI01817P-RELATED"/>
    <property type="match status" value="1"/>
</dbReference>
<evidence type="ECO:0000256" key="14">
    <source>
        <dbReference type="PROSITE-ProRule" id="PRU01379"/>
    </source>
</evidence>
<reference evidence="17" key="2">
    <citation type="journal article" date="2021" name="Genome Biol. Evol.">
        <title>Developing a high-quality reference genome for a parasitic bivalve with doubly uniparental inheritance (Bivalvia: Unionida).</title>
        <authorList>
            <person name="Smith C.H."/>
        </authorList>
    </citation>
    <scope>NUCLEOTIDE SEQUENCE</scope>
    <source>
        <strain evidence="17">CHS0354</strain>
        <tissue evidence="17">Mantle</tissue>
    </source>
</reference>
<evidence type="ECO:0000313" key="18">
    <source>
        <dbReference type="Proteomes" id="UP001195483"/>
    </source>
</evidence>
<proteinExistence type="inferred from homology"/>
<reference evidence="17" key="3">
    <citation type="submission" date="2023-05" db="EMBL/GenBank/DDBJ databases">
        <authorList>
            <person name="Smith C.H."/>
        </authorList>
    </citation>
    <scope>NUCLEOTIDE SEQUENCE</scope>
    <source>
        <strain evidence="17">CHS0354</strain>
        <tissue evidence="17">Mantle</tissue>
    </source>
</reference>
<evidence type="ECO:0000256" key="5">
    <source>
        <dbReference type="ARBA" id="ARBA00022645"/>
    </source>
</evidence>
<evidence type="ECO:0000256" key="8">
    <source>
        <dbReference type="ARBA" id="ARBA00022729"/>
    </source>
</evidence>
<evidence type="ECO:0000256" key="1">
    <source>
        <dbReference type="ARBA" id="ARBA00001947"/>
    </source>
</evidence>
<name>A0AAE0VVK0_9BIVA</name>
<evidence type="ECO:0000256" key="12">
    <source>
        <dbReference type="ARBA" id="ARBA00023157"/>
    </source>
</evidence>
<dbReference type="InterPro" id="IPR003146">
    <property type="entry name" value="M14A_act_pep"/>
</dbReference>
<dbReference type="SUPFAM" id="SSF53187">
    <property type="entry name" value="Zn-dependent exopeptidases"/>
    <property type="match status" value="1"/>
</dbReference>
<dbReference type="InterPro" id="IPR057246">
    <property type="entry name" value="CARBOXYPEPT_ZN_1"/>
</dbReference>
<keyword evidence="4" id="KW-0964">Secreted</keyword>
<dbReference type="PROSITE" id="PS00132">
    <property type="entry name" value="CARBOXYPEPT_ZN_1"/>
    <property type="match status" value="1"/>
</dbReference>
<accession>A0AAE0VVK0</accession>
<dbReference type="SUPFAM" id="SSF54897">
    <property type="entry name" value="Protease propeptides/inhibitors"/>
    <property type="match status" value="1"/>
</dbReference>
<feature type="chain" id="PRO_5042140937" description="Peptidase M14 domain-containing protein" evidence="15">
    <location>
        <begin position="24"/>
        <end position="425"/>
    </location>
</feature>
<dbReference type="GO" id="GO:0006508">
    <property type="term" value="P:proteolysis"/>
    <property type="evidence" value="ECO:0007669"/>
    <property type="project" value="UniProtKB-KW"/>
</dbReference>
<dbReference type="AlphaFoldDB" id="A0AAE0VVK0"/>
<dbReference type="FunFam" id="3.40.630.10:FF:000040">
    <property type="entry name" value="zinc carboxypeptidase"/>
    <property type="match status" value="1"/>
</dbReference>
<evidence type="ECO:0000256" key="9">
    <source>
        <dbReference type="ARBA" id="ARBA00022801"/>
    </source>
</evidence>
<evidence type="ECO:0000256" key="11">
    <source>
        <dbReference type="ARBA" id="ARBA00023049"/>
    </source>
</evidence>
<reference evidence="17" key="1">
    <citation type="journal article" date="2021" name="Genome Biol. Evol.">
        <title>A High-Quality Reference Genome for a Parasitic Bivalve with Doubly Uniparental Inheritance (Bivalvia: Unionida).</title>
        <authorList>
            <person name="Smith C.H."/>
        </authorList>
    </citation>
    <scope>NUCLEOTIDE SEQUENCE</scope>
    <source>
        <strain evidence="17">CHS0354</strain>
    </source>
</reference>
<evidence type="ECO:0000259" key="16">
    <source>
        <dbReference type="PROSITE" id="PS52035"/>
    </source>
</evidence>
<dbReference type="Proteomes" id="UP001195483">
    <property type="component" value="Unassembled WGS sequence"/>
</dbReference>
<evidence type="ECO:0000256" key="15">
    <source>
        <dbReference type="SAM" id="SignalP"/>
    </source>
</evidence>
<comment type="similarity">
    <text evidence="3 14">Belongs to the peptidase M14 family.</text>
</comment>
<evidence type="ECO:0000256" key="6">
    <source>
        <dbReference type="ARBA" id="ARBA00022670"/>
    </source>
</evidence>
<sequence length="425" mass="48564">MKNPMPTVWTLLVSSLFIHGFTAQRVNYNGYKVLRVLPHNEEQLTLLQDIILKGKEIDVWRAPSAVNSTVDLNLSPNSFENIVSELEASGIYSKVLIEDVQQAIYNQQLIENKHVSVMQGDDFNYGKYHTLKEINDWVQSMAMKYKPITTIFNIANSYEGRPILGLKISSQSEIERKGFWIEGGIHAREWIAPATVIYMVGYILDHYKSDPEMNSLLDMFDWYIVPVVNPDGYEYTWSKDRMWRKTRSRRGACIGVDPNRNWDMEWCKSEASKDPCTDVYCGPYAFSEVEVKGVADYIMTQTKNITGFIDFHSYSQLWMTPWGYTKELPPDFKQQDEGAMKTCAALQRVSGTKYKHGSIANIIYKASGSSADWTYAKAGIKYSYAVELRDTGKYGFLLPSDQIISSGEETLRGLVALAKFIYNNK</sequence>
<feature type="domain" description="Peptidase M14" evidence="16">
    <location>
        <begin position="127"/>
        <end position="421"/>
    </location>
</feature>
<dbReference type="GO" id="GO:0008270">
    <property type="term" value="F:zinc ion binding"/>
    <property type="evidence" value="ECO:0007669"/>
    <property type="project" value="InterPro"/>
</dbReference>
<dbReference type="Pfam" id="PF02244">
    <property type="entry name" value="Propep_M14"/>
    <property type="match status" value="1"/>
</dbReference>
<comment type="cofactor">
    <cofactor evidence="1">
        <name>Zn(2+)</name>
        <dbReference type="ChEBI" id="CHEBI:29105"/>
    </cofactor>
</comment>
<keyword evidence="11" id="KW-0482">Metalloprotease</keyword>
<dbReference type="PROSITE" id="PS52035">
    <property type="entry name" value="PEPTIDASE_M14"/>
    <property type="match status" value="1"/>
</dbReference>
<evidence type="ECO:0000256" key="7">
    <source>
        <dbReference type="ARBA" id="ARBA00022723"/>
    </source>
</evidence>
<keyword evidence="6" id="KW-0645">Protease</keyword>
<dbReference type="Gene3D" id="3.40.630.10">
    <property type="entry name" value="Zn peptidases"/>
    <property type="match status" value="1"/>
</dbReference>
<dbReference type="FunFam" id="3.30.70.340:FF:000002">
    <property type="entry name" value="Carboxypeptidase A"/>
    <property type="match status" value="1"/>
</dbReference>
<feature type="active site" description="Proton donor/acceptor" evidence="14">
    <location>
        <position position="387"/>
    </location>
</feature>
<dbReference type="EMBL" id="JAEAOA010002247">
    <property type="protein sequence ID" value="KAK3592258.1"/>
    <property type="molecule type" value="Genomic_DNA"/>
</dbReference>
<dbReference type="InterPro" id="IPR000834">
    <property type="entry name" value="Peptidase_M14"/>
</dbReference>
<dbReference type="InterPro" id="IPR036990">
    <property type="entry name" value="M14A-like_propep"/>
</dbReference>
<evidence type="ECO:0000256" key="10">
    <source>
        <dbReference type="ARBA" id="ARBA00022833"/>
    </source>
</evidence>
<dbReference type="PRINTS" id="PR00765">
    <property type="entry name" value="CRBOXYPTASEA"/>
</dbReference>
<feature type="signal peptide" evidence="15">
    <location>
        <begin position="1"/>
        <end position="23"/>
    </location>
</feature>
<gene>
    <name evidence="17" type="ORF">CHS0354_038678</name>
</gene>
<keyword evidence="8 15" id="KW-0732">Signal</keyword>
<keyword evidence="10" id="KW-0862">Zinc</keyword>
<evidence type="ECO:0000313" key="17">
    <source>
        <dbReference type="EMBL" id="KAK3592258.1"/>
    </source>
</evidence>
<organism evidence="17 18">
    <name type="scientific">Potamilus streckersoni</name>
    <dbReference type="NCBI Taxonomy" id="2493646"/>
    <lineage>
        <taxon>Eukaryota</taxon>
        <taxon>Metazoa</taxon>
        <taxon>Spiralia</taxon>
        <taxon>Lophotrochozoa</taxon>
        <taxon>Mollusca</taxon>
        <taxon>Bivalvia</taxon>
        <taxon>Autobranchia</taxon>
        <taxon>Heteroconchia</taxon>
        <taxon>Palaeoheterodonta</taxon>
        <taxon>Unionida</taxon>
        <taxon>Unionoidea</taxon>
        <taxon>Unionidae</taxon>
        <taxon>Ambleminae</taxon>
        <taxon>Lampsilini</taxon>
        <taxon>Potamilus</taxon>
    </lineage>
</organism>
<keyword evidence="18" id="KW-1185">Reference proteome</keyword>
<dbReference type="SMART" id="SM00631">
    <property type="entry name" value="Zn_pept"/>
    <property type="match status" value="1"/>
</dbReference>
<dbReference type="GO" id="GO:0004181">
    <property type="term" value="F:metallocarboxypeptidase activity"/>
    <property type="evidence" value="ECO:0007669"/>
    <property type="project" value="InterPro"/>
</dbReference>
<comment type="caution">
    <text evidence="17">The sequence shown here is derived from an EMBL/GenBank/DDBJ whole genome shotgun (WGS) entry which is preliminary data.</text>
</comment>